<keyword evidence="2" id="KW-1185">Reference proteome</keyword>
<proteinExistence type="predicted"/>
<protein>
    <submittedName>
        <fullName evidence="1">Uncharacterized protein</fullName>
    </submittedName>
</protein>
<dbReference type="RefSeq" id="XP_024772614.1">
    <property type="nucleotide sequence ID" value="XM_024915460.1"/>
</dbReference>
<gene>
    <name evidence="1" type="ORF">M431DRAFT_475570</name>
</gene>
<dbReference type="GeneID" id="36624029"/>
<evidence type="ECO:0000313" key="2">
    <source>
        <dbReference type="Proteomes" id="UP000241690"/>
    </source>
</evidence>
<dbReference type="EMBL" id="KZ679683">
    <property type="protein sequence ID" value="PTB52937.1"/>
    <property type="molecule type" value="Genomic_DNA"/>
</dbReference>
<reference evidence="1 2" key="1">
    <citation type="submission" date="2016-07" db="EMBL/GenBank/DDBJ databases">
        <title>Multiple horizontal gene transfer events from other fungi enriched the ability of initially mycotrophic Trichoderma (Ascomycota) to feed on dead plant biomass.</title>
        <authorList>
            <consortium name="DOE Joint Genome Institute"/>
            <person name="Aerts A."/>
            <person name="Atanasova L."/>
            <person name="Chenthamara K."/>
            <person name="Zhang J."/>
            <person name="Grujic M."/>
            <person name="Henrissat B."/>
            <person name="Kuo A."/>
            <person name="Salamov A."/>
            <person name="Lipzen A."/>
            <person name="Labutti K."/>
            <person name="Barry K."/>
            <person name="Miao Y."/>
            <person name="Rahimi M.J."/>
            <person name="Shen Q."/>
            <person name="Grigoriev I.V."/>
            <person name="Kubicek C.P."/>
            <person name="Druzhinina I.S."/>
        </authorList>
    </citation>
    <scope>NUCLEOTIDE SEQUENCE [LARGE SCALE GENOMIC DNA]</scope>
    <source>
        <strain evidence="1 2">CBS 226.95</strain>
    </source>
</reference>
<evidence type="ECO:0000313" key="1">
    <source>
        <dbReference type="EMBL" id="PTB52937.1"/>
    </source>
</evidence>
<dbReference type="Proteomes" id="UP000241690">
    <property type="component" value="Unassembled WGS sequence"/>
</dbReference>
<organism evidence="1 2">
    <name type="scientific">Trichoderma harzianum CBS 226.95</name>
    <dbReference type="NCBI Taxonomy" id="983964"/>
    <lineage>
        <taxon>Eukaryota</taxon>
        <taxon>Fungi</taxon>
        <taxon>Dikarya</taxon>
        <taxon>Ascomycota</taxon>
        <taxon>Pezizomycotina</taxon>
        <taxon>Sordariomycetes</taxon>
        <taxon>Hypocreomycetidae</taxon>
        <taxon>Hypocreales</taxon>
        <taxon>Hypocreaceae</taxon>
        <taxon>Trichoderma</taxon>
    </lineage>
</organism>
<accession>A0A2T4A7A7</accession>
<name>A0A2T4A7A7_TRIHA</name>
<dbReference type="AlphaFoldDB" id="A0A2T4A7A7"/>
<sequence length="126" mass="14251">MVLNMAALTGLLQPILPPVTEIMHPKLVYIWELWVEKEVHHRSWKATATATMTRIQIAPLYGLQGHLPSNLLKPNHCHHDATLTSVIIHANQSPVNDLAIYTLDNGSNFILFFLYSNKNVTNETNK</sequence>